<dbReference type="Pfam" id="PF07238">
    <property type="entry name" value="PilZ"/>
    <property type="match status" value="1"/>
</dbReference>
<evidence type="ECO:0000313" key="4">
    <source>
        <dbReference type="Proteomes" id="UP000644756"/>
    </source>
</evidence>
<keyword evidence="4" id="KW-1185">Reference proteome</keyword>
<sequence>MLPKVNQILYIQVASSDEEEAKIEYKSRIADVGENDILIEIPINEQTGRFKKLFLGDELSTFFITEGGMKNYFNTHVVGFKEDVIKLISIQKPDPDQVTKVQRRSFFRVNADLELAVTLSGQIKFLAVTDNIGGGGVSFIADGKYTIKSGDLLDCWLLLTYKNGSIDHVNFKCEIVRVKPLETGRNQVMCKFSDISDTERQKIIRFCFERQLDYKNR</sequence>
<evidence type="ECO:0000259" key="1">
    <source>
        <dbReference type="Pfam" id="PF07238"/>
    </source>
</evidence>
<gene>
    <name evidence="3" type="ORF">GCM10010916_01330</name>
</gene>
<dbReference type="GO" id="GO:0035438">
    <property type="term" value="F:cyclic-di-GMP binding"/>
    <property type="evidence" value="ECO:0007669"/>
    <property type="project" value="InterPro"/>
</dbReference>
<feature type="domain" description="Type III secretion system flagellar brake protein YcgR PilZN" evidence="2">
    <location>
        <begin position="4"/>
        <end position="93"/>
    </location>
</feature>
<name>A0A917FLJ0_9BACL</name>
<reference evidence="3" key="1">
    <citation type="journal article" date="2014" name="Int. J. Syst. Evol. Microbiol.">
        <title>Complete genome sequence of Corynebacterium casei LMG S-19264T (=DSM 44701T), isolated from a smear-ripened cheese.</title>
        <authorList>
            <consortium name="US DOE Joint Genome Institute (JGI-PGF)"/>
            <person name="Walter F."/>
            <person name="Albersmeier A."/>
            <person name="Kalinowski J."/>
            <person name="Ruckert C."/>
        </authorList>
    </citation>
    <scope>NUCLEOTIDE SEQUENCE</scope>
    <source>
        <strain evidence="3">CGMCC 1.12987</strain>
    </source>
</reference>
<comment type="caution">
    <text evidence="3">The sequence shown here is derived from an EMBL/GenBank/DDBJ whole genome shotgun (WGS) entry which is preliminary data.</text>
</comment>
<dbReference type="RefSeq" id="WP_188528031.1">
    <property type="nucleotide sequence ID" value="NZ_BMGR01000001.1"/>
</dbReference>
<proteinExistence type="predicted"/>
<evidence type="ECO:0000313" key="3">
    <source>
        <dbReference type="EMBL" id="GGF87737.1"/>
    </source>
</evidence>
<dbReference type="Proteomes" id="UP000644756">
    <property type="component" value="Unassembled WGS sequence"/>
</dbReference>
<dbReference type="Pfam" id="PF12945">
    <property type="entry name" value="PilZNR"/>
    <property type="match status" value="1"/>
</dbReference>
<dbReference type="EMBL" id="BMGR01000001">
    <property type="protein sequence ID" value="GGF87737.1"/>
    <property type="molecule type" value="Genomic_DNA"/>
</dbReference>
<evidence type="ECO:0008006" key="5">
    <source>
        <dbReference type="Google" id="ProtNLM"/>
    </source>
</evidence>
<dbReference type="InterPro" id="IPR009875">
    <property type="entry name" value="PilZ_domain"/>
</dbReference>
<reference evidence="3" key="2">
    <citation type="submission" date="2020-09" db="EMBL/GenBank/DDBJ databases">
        <authorList>
            <person name="Sun Q."/>
            <person name="Zhou Y."/>
        </authorList>
    </citation>
    <scope>NUCLEOTIDE SEQUENCE</scope>
    <source>
        <strain evidence="3">CGMCC 1.12987</strain>
    </source>
</reference>
<organism evidence="3 4">
    <name type="scientific">Paenibacillus abyssi</name>
    <dbReference type="NCBI Taxonomy" id="1340531"/>
    <lineage>
        <taxon>Bacteria</taxon>
        <taxon>Bacillati</taxon>
        <taxon>Bacillota</taxon>
        <taxon>Bacilli</taxon>
        <taxon>Bacillales</taxon>
        <taxon>Paenibacillaceae</taxon>
        <taxon>Paenibacillus</taxon>
    </lineage>
</organism>
<dbReference type="AlphaFoldDB" id="A0A917FLJ0"/>
<evidence type="ECO:0000259" key="2">
    <source>
        <dbReference type="Pfam" id="PF12945"/>
    </source>
</evidence>
<feature type="domain" description="PilZ" evidence="1">
    <location>
        <begin position="102"/>
        <end position="209"/>
    </location>
</feature>
<dbReference type="Gene3D" id="2.40.10.220">
    <property type="entry name" value="predicted glycosyltransferase like domains"/>
    <property type="match status" value="1"/>
</dbReference>
<protein>
    <recommendedName>
        <fullName evidence="5">Glycosyl transferase</fullName>
    </recommendedName>
</protein>
<dbReference type="InterPro" id="IPR009926">
    <property type="entry name" value="T3SS_YcgR_PilZN"/>
</dbReference>
<accession>A0A917FLJ0</accession>